<feature type="chain" id="PRO_5043740668" description="Peptidase S1 domain-containing protein" evidence="5">
    <location>
        <begin position="25"/>
        <end position="470"/>
    </location>
</feature>
<dbReference type="GO" id="GO:0004252">
    <property type="term" value="F:serine-type endopeptidase activity"/>
    <property type="evidence" value="ECO:0007669"/>
    <property type="project" value="InterPro"/>
</dbReference>
<evidence type="ECO:0000256" key="2">
    <source>
        <dbReference type="ARBA" id="ARBA00022801"/>
    </source>
</evidence>
<comment type="caution">
    <text evidence="7">The sequence shown here is derived from an EMBL/GenBank/DDBJ whole genome shotgun (WGS) entry which is preliminary data.</text>
</comment>
<keyword evidence="8" id="KW-1185">Reference proteome</keyword>
<name>A0AAV1L8H0_9NEOP</name>
<gene>
    <name evidence="7" type="ORF">PARMNEM_LOCUS11491</name>
</gene>
<evidence type="ECO:0000313" key="7">
    <source>
        <dbReference type="EMBL" id="CAK1591225.1"/>
    </source>
</evidence>
<keyword evidence="5" id="KW-0732">Signal</keyword>
<accession>A0AAV1L8H0</accession>
<dbReference type="InterPro" id="IPR043504">
    <property type="entry name" value="Peptidase_S1_PA_chymotrypsin"/>
</dbReference>
<dbReference type="AlphaFoldDB" id="A0AAV1L8H0"/>
<dbReference type="Proteomes" id="UP001314205">
    <property type="component" value="Unassembled WGS sequence"/>
</dbReference>
<evidence type="ECO:0000256" key="4">
    <source>
        <dbReference type="ARBA" id="ARBA00023157"/>
    </source>
</evidence>
<evidence type="ECO:0000256" key="5">
    <source>
        <dbReference type="SAM" id="SignalP"/>
    </source>
</evidence>
<feature type="signal peptide" evidence="5">
    <location>
        <begin position="1"/>
        <end position="24"/>
    </location>
</feature>
<sequence>MWSNIGGILVYTIVLAYTCAMAQGKLESEENTRESGDGEIDSVNANATNIITQTNISTDHDIDDSAEHIGPLVRQIYNHPYAASLLKNDSYVCSAVVLNTYWLLTPSKCFDSHIISSYVTHKNLKNYTLRVGSSYNNKSGSIYKIKLLINNFDLKVSAVKLEARMEFSARIRSVNLPNPDDEVSLGYLASILAWTPTGHLRVVNVPILDASICEPTTEILPGHYICAGGVQDPNRHFCRRDDGGAIIQNNTLIGIATFLHRCAVYSRTHAFLKVSSFARWLDSVIWDEDNRPTANSPTFSTPPTASPVVNLTENTPQYKNVYFDQRRQILSIPFDPISVPLEPAEDNSVLPGMSLYESYLHNIARAKTSTTQDPNVVENVKRQWLRQLENKYNNELARAKVAEHNSIMPGMGLYESYLRNIARAKTSTTQDPNIVEDAKREWLRKLGKKYNMQANAKIYKSNKYQPYEFN</sequence>
<evidence type="ECO:0000256" key="1">
    <source>
        <dbReference type="ARBA" id="ARBA00022670"/>
    </source>
</evidence>
<dbReference type="PANTHER" id="PTHR24276">
    <property type="entry name" value="POLYSERASE-RELATED"/>
    <property type="match status" value="1"/>
</dbReference>
<evidence type="ECO:0000313" key="8">
    <source>
        <dbReference type="Proteomes" id="UP001314205"/>
    </source>
</evidence>
<feature type="domain" description="Peptidase S1" evidence="6">
    <location>
        <begin position="68"/>
        <end position="286"/>
    </location>
</feature>
<dbReference type="InterPro" id="IPR001254">
    <property type="entry name" value="Trypsin_dom"/>
</dbReference>
<dbReference type="PROSITE" id="PS50240">
    <property type="entry name" value="TRYPSIN_DOM"/>
    <property type="match status" value="1"/>
</dbReference>
<dbReference type="SUPFAM" id="SSF50494">
    <property type="entry name" value="Trypsin-like serine proteases"/>
    <property type="match status" value="1"/>
</dbReference>
<dbReference type="InterPro" id="IPR050430">
    <property type="entry name" value="Peptidase_S1"/>
</dbReference>
<evidence type="ECO:0000256" key="3">
    <source>
        <dbReference type="ARBA" id="ARBA00022825"/>
    </source>
</evidence>
<keyword evidence="4" id="KW-1015">Disulfide bond</keyword>
<dbReference type="SMART" id="SM00020">
    <property type="entry name" value="Tryp_SPc"/>
    <property type="match status" value="1"/>
</dbReference>
<dbReference type="Pfam" id="PF00089">
    <property type="entry name" value="Trypsin"/>
    <property type="match status" value="1"/>
</dbReference>
<dbReference type="EMBL" id="CAVLGL010000086">
    <property type="protein sequence ID" value="CAK1591225.1"/>
    <property type="molecule type" value="Genomic_DNA"/>
</dbReference>
<reference evidence="7 8" key="1">
    <citation type="submission" date="2023-11" db="EMBL/GenBank/DDBJ databases">
        <authorList>
            <person name="Hedman E."/>
            <person name="Englund M."/>
            <person name="Stromberg M."/>
            <person name="Nyberg Akerstrom W."/>
            <person name="Nylinder S."/>
            <person name="Jareborg N."/>
            <person name="Kallberg Y."/>
            <person name="Kronander E."/>
        </authorList>
    </citation>
    <scope>NUCLEOTIDE SEQUENCE [LARGE SCALE GENOMIC DNA]</scope>
</reference>
<dbReference type="InterPro" id="IPR009003">
    <property type="entry name" value="Peptidase_S1_PA"/>
</dbReference>
<dbReference type="Gene3D" id="2.40.10.10">
    <property type="entry name" value="Trypsin-like serine proteases"/>
    <property type="match status" value="1"/>
</dbReference>
<evidence type="ECO:0000259" key="6">
    <source>
        <dbReference type="PROSITE" id="PS50240"/>
    </source>
</evidence>
<keyword evidence="2" id="KW-0378">Hydrolase</keyword>
<dbReference type="PANTHER" id="PTHR24276:SF91">
    <property type="entry name" value="AT26814P-RELATED"/>
    <property type="match status" value="1"/>
</dbReference>
<protein>
    <recommendedName>
        <fullName evidence="6">Peptidase S1 domain-containing protein</fullName>
    </recommendedName>
</protein>
<dbReference type="GO" id="GO:0006508">
    <property type="term" value="P:proteolysis"/>
    <property type="evidence" value="ECO:0007669"/>
    <property type="project" value="UniProtKB-KW"/>
</dbReference>
<keyword evidence="3" id="KW-0720">Serine protease</keyword>
<organism evidence="7 8">
    <name type="scientific">Parnassius mnemosyne</name>
    <name type="common">clouded apollo</name>
    <dbReference type="NCBI Taxonomy" id="213953"/>
    <lineage>
        <taxon>Eukaryota</taxon>
        <taxon>Metazoa</taxon>
        <taxon>Ecdysozoa</taxon>
        <taxon>Arthropoda</taxon>
        <taxon>Hexapoda</taxon>
        <taxon>Insecta</taxon>
        <taxon>Pterygota</taxon>
        <taxon>Neoptera</taxon>
        <taxon>Endopterygota</taxon>
        <taxon>Lepidoptera</taxon>
        <taxon>Glossata</taxon>
        <taxon>Ditrysia</taxon>
        <taxon>Papilionoidea</taxon>
        <taxon>Papilionidae</taxon>
        <taxon>Parnassiinae</taxon>
        <taxon>Parnassini</taxon>
        <taxon>Parnassius</taxon>
        <taxon>Driopa</taxon>
    </lineage>
</organism>
<keyword evidence="1" id="KW-0645">Protease</keyword>
<proteinExistence type="predicted"/>